<feature type="domain" description="THAP-type" evidence="11">
    <location>
        <begin position="2"/>
        <end position="86"/>
    </location>
</feature>
<dbReference type="PROSITE" id="PS50950">
    <property type="entry name" value="ZF_THAP"/>
    <property type="match status" value="1"/>
</dbReference>
<keyword evidence="5" id="KW-0175">Coiled coil</keyword>
<proteinExistence type="predicted"/>
<feature type="transmembrane region" description="Helical" evidence="10">
    <location>
        <begin position="109"/>
        <end position="137"/>
    </location>
</feature>
<dbReference type="PANTHER" id="PTHR46927:SF1">
    <property type="entry name" value="THAP DOMAIN-CONTAINING PROTEIN 5"/>
    <property type="match status" value="1"/>
</dbReference>
<dbReference type="PANTHER" id="PTHR46927">
    <property type="entry name" value="AGAP005574-PA"/>
    <property type="match status" value="1"/>
</dbReference>
<keyword evidence="13" id="KW-1185">Reference proteome</keyword>
<dbReference type="STRING" id="61819.ENSACIP00000020311"/>
<dbReference type="SMART" id="SM00692">
    <property type="entry name" value="DM3"/>
    <property type="match status" value="1"/>
</dbReference>
<evidence type="ECO:0000256" key="2">
    <source>
        <dbReference type="ARBA" id="ARBA00022723"/>
    </source>
</evidence>
<dbReference type="GO" id="GO:0008270">
    <property type="term" value="F:zinc ion binding"/>
    <property type="evidence" value="ECO:0007669"/>
    <property type="project" value="UniProtKB-KW"/>
</dbReference>
<organism evidence="12 13">
    <name type="scientific">Amphilophus citrinellus</name>
    <name type="common">Midas cichlid</name>
    <name type="synonym">Cichlasoma citrinellum</name>
    <dbReference type="NCBI Taxonomy" id="61819"/>
    <lineage>
        <taxon>Eukaryota</taxon>
        <taxon>Metazoa</taxon>
        <taxon>Chordata</taxon>
        <taxon>Craniata</taxon>
        <taxon>Vertebrata</taxon>
        <taxon>Euteleostomi</taxon>
        <taxon>Actinopterygii</taxon>
        <taxon>Neopterygii</taxon>
        <taxon>Teleostei</taxon>
        <taxon>Neoteleostei</taxon>
        <taxon>Acanthomorphata</taxon>
        <taxon>Ovalentaria</taxon>
        <taxon>Cichlomorphae</taxon>
        <taxon>Cichliformes</taxon>
        <taxon>Cichlidae</taxon>
        <taxon>New World cichlids</taxon>
        <taxon>Cichlasomatinae</taxon>
        <taxon>Heroini</taxon>
        <taxon>Amphilophus</taxon>
    </lineage>
</organism>
<evidence type="ECO:0000259" key="11">
    <source>
        <dbReference type="PROSITE" id="PS50950"/>
    </source>
</evidence>
<dbReference type="GeneTree" id="ENSGT00940000164630"/>
<keyword evidence="7" id="KW-0539">Nucleus</keyword>
<dbReference type="Proteomes" id="UP000261340">
    <property type="component" value="Unplaced"/>
</dbReference>
<evidence type="ECO:0000313" key="13">
    <source>
        <dbReference type="Proteomes" id="UP000261340"/>
    </source>
</evidence>
<reference evidence="12" key="1">
    <citation type="submission" date="2025-08" db="UniProtKB">
        <authorList>
            <consortium name="Ensembl"/>
        </authorList>
    </citation>
    <scope>IDENTIFICATION</scope>
</reference>
<evidence type="ECO:0000256" key="8">
    <source>
        <dbReference type="ARBA" id="ARBA00039526"/>
    </source>
</evidence>
<evidence type="ECO:0000313" key="12">
    <source>
        <dbReference type="Ensembl" id="ENSACIP00000020311.1"/>
    </source>
</evidence>
<protein>
    <recommendedName>
        <fullName evidence="8">THAP domain-containing protein 5</fullName>
    </recommendedName>
</protein>
<dbReference type="InterPro" id="IPR006612">
    <property type="entry name" value="THAP_Znf"/>
</dbReference>
<evidence type="ECO:0000256" key="10">
    <source>
        <dbReference type="SAM" id="Phobius"/>
    </source>
</evidence>
<name>A0A3Q0SB41_AMPCI</name>
<evidence type="ECO:0000256" key="6">
    <source>
        <dbReference type="ARBA" id="ARBA00023125"/>
    </source>
</evidence>
<keyword evidence="4" id="KW-0862">Zinc</keyword>
<sequence>DMPRYCAVRVCRNRGGTASRQDKRISFYPFPLQDKPRLQEWVNNMKREEWTPSRHQYLCSEHFTEDCFDIRWGIRYLKNTAIPTIFPSAEDVWSSQKKMMTLLQHLRSFLSITCLLCHGLLIFCDFLNLIFLTFYLLSQDGEKKAANIKRSPKAKTSISDTDPELTGFNSPVSKKKPLILSKTCKEIQSTTTNDTAEEHTEVLFELPVVLDSHLGLSAQAESTVTVLCCEPGSFSDGEANMDAAAFQAVLGQAFSFVPMELVKDPTTGCFFKESRATDEEENISVYEHSYCRPDTDKDQLWRKILSLHAKILELDRREESTVAKIRALEHEIALLKRDGAVFKEKQKVLEDCISSVLI</sequence>
<keyword evidence="10" id="KW-1133">Transmembrane helix</keyword>
<dbReference type="InterPro" id="IPR052224">
    <property type="entry name" value="THAP_domain_protein"/>
</dbReference>
<dbReference type="GO" id="GO:0003677">
    <property type="term" value="F:DNA binding"/>
    <property type="evidence" value="ECO:0007669"/>
    <property type="project" value="UniProtKB-UniRule"/>
</dbReference>
<evidence type="ECO:0000256" key="7">
    <source>
        <dbReference type="ARBA" id="ARBA00023242"/>
    </source>
</evidence>
<dbReference type="SMART" id="SM00980">
    <property type="entry name" value="THAP"/>
    <property type="match status" value="1"/>
</dbReference>
<keyword evidence="10" id="KW-0812">Transmembrane</keyword>
<dbReference type="GO" id="GO:0005634">
    <property type="term" value="C:nucleus"/>
    <property type="evidence" value="ECO:0007669"/>
    <property type="project" value="UniProtKB-SubCell"/>
</dbReference>
<evidence type="ECO:0000256" key="5">
    <source>
        <dbReference type="ARBA" id="ARBA00023054"/>
    </source>
</evidence>
<keyword evidence="2" id="KW-0479">Metal-binding</keyword>
<keyword evidence="10" id="KW-0472">Membrane</keyword>
<accession>A0A3Q0SB41</accession>
<evidence type="ECO:0000256" key="9">
    <source>
        <dbReference type="PROSITE-ProRule" id="PRU00309"/>
    </source>
</evidence>
<evidence type="ECO:0000256" key="1">
    <source>
        <dbReference type="ARBA" id="ARBA00004123"/>
    </source>
</evidence>
<dbReference type="OMA" id="ICCKNYR"/>
<dbReference type="Pfam" id="PF05485">
    <property type="entry name" value="THAP"/>
    <property type="match status" value="1"/>
</dbReference>
<keyword evidence="3 9" id="KW-0863">Zinc-finger</keyword>
<dbReference type="SUPFAM" id="SSF57716">
    <property type="entry name" value="Glucocorticoid receptor-like (DNA-binding domain)"/>
    <property type="match status" value="1"/>
</dbReference>
<evidence type="ECO:0000256" key="3">
    <source>
        <dbReference type="ARBA" id="ARBA00022771"/>
    </source>
</evidence>
<keyword evidence="6 9" id="KW-0238">DNA-binding</keyword>
<reference evidence="12" key="2">
    <citation type="submission" date="2025-09" db="UniProtKB">
        <authorList>
            <consortium name="Ensembl"/>
        </authorList>
    </citation>
    <scope>IDENTIFICATION</scope>
</reference>
<comment type="subcellular location">
    <subcellularLocation>
        <location evidence="1">Nucleus</location>
    </subcellularLocation>
</comment>
<dbReference type="Ensembl" id="ENSACIT00000020847.1">
    <property type="protein sequence ID" value="ENSACIP00000020311.1"/>
    <property type="gene ID" value="ENSACIG00000015769.1"/>
</dbReference>
<dbReference type="AlphaFoldDB" id="A0A3Q0SB41"/>
<evidence type="ECO:0000256" key="4">
    <source>
        <dbReference type="ARBA" id="ARBA00022833"/>
    </source>
</evidence>